<sequence>MTTPRFDFDMAGLGTTPNGKPVKKRPQQVKIVTVEGESDIDADDLLPVYLESKAKLFEMQASLLGASNTPRSGKKISKKAGILVSMSDPTSAKLVRKIQKIEDDVLFDRYIAEMEWETRRIQHEKDAAVAAVARKLEAETASIASQEESETVVDSDDGIGKEAAKIGGAMLEENQSDDDATLADLFASLPVNEVDPLTGKSSTVITGNDGVRVTIRDFGKWTGVNPTRVLEEACRAR</sequence>
<feature type="region of interest" description="Disordered" evidence="1">
    <location>
        <begin position="1"/>
        <end position="27"/>
    </location>
</feature>
<proteinExistence type="predicted"/>
<comment type="caution">
    <text evidence="2">The sequence shown here is derived from an EMBL/GenBank/DDBJ whole genome shotgun (WGS) entry which is preliminary data.</text>
</comment>
<evidence type="ECO:0000256" key="1">
    <source>
        <dbReference type="SAM" id="MobiDB-lite"/>
    </source>
</evidence>
<reference evidence="2" key="1">
    <citation type="journal article" date="2021" name="IMA Fungus">
        <title>Genomic characterization of three marine fungi, including Emericellopsis atlantica sp. nov. with signatures of a generalist lifestyle and marine biomass degradation.</title>
        <authorList>
            <person name="Hagestad O.C."/>
            <person name="Hou L."/>
            <person name="Andersen J.H."/>
            <person name="Hansen E.H."/>
            <person name="Altermark B."/>
            <person name="Li C."/>
            <person name="Kuhnert E."/>
            <person name="Cox R.J."/>
            <person name="Crous P.W."/>
            <person name="Spatafora J.W."/>
            <person name="Lail K."/>
            <person name="Amirebrahimi M."/>
            <person name="Lipzen A."/>
            <person name="Pangilinan J."/>
            <person name="Andreopoulos W."/>
            <person name="Hayes R.D."/>
            <person name="Ng V."/>
            <person name="Grigoriev I.V."/>
            <person name="Jackson S.A."/>
            <person name="Sutton T.D.S."/>
            <person name="Dobson A.D.W."/>
            <person name="Rama T."/>
        </authorList>
    </citation>
    <scope>NUCLEOTIDE SEQUENCE</scope>
    <source>
        <strain evidence="2">TRa3180A</strain>
    </source>
</reference>
<protein>
    <submittedName>
        <fullName evidence="2">Uncharacterized protein</fullName>
    </submittedName>
</protein>
<gene>
    <name evidence="2" type="ORF">BJ878DRAFT_195239</name>
</gene>
<dbReference type="AlphaFoldDB" id="A0A9P7YXW0"/>
<dbReference type="EMBL" id="MU254126">
    <property type="protein sequence ID" value="KAG9242003.1"/>
    <property type="molecule type" value="Genomic_DNA"/>
</dbReference>
<evidence type="ECO:0000313" key="3">
    <source>
        <dbReference type="Proteomes" id="UP000887226"/>
    </source>
</evidence>
<organism evidence="2 3">
    <name type="scientific">Calycina marina</name>
    <dbReference type="NCBI Taxonomy" id="1763456"/>
    <lineage>
        <taxon>Eukaryota</taxon>
        <taxon>Fungi</taxon>
        <taxon>Dikarya</taxon>
        <taxon>Ascomycota</taxon>
        <taxon>Pezizomycotina</taxon>
        <taxon>Leotiomycetes</taxon>
        <taxon>Helotiales</taxon>
        <taxon>Pezizellaceae</taxon>
        <taxon>Calycina</taxon>
    </lineage>
</organism>
<evidence type="ECO:0000313" key="2">
    <source>
        <dbReference type="EMBL" id="KAG9242003.1"/>
    </source>
</evidence>
<keyword evidence="3" id="KW-1185">Reference proteome</keyword>
<dbReference type="Proteomes" id="UP000887226">
    <property type="component" value="Unassembled WGS sequence"/>
</dbReference>
<name>A0A9P7YXW0_9HELO</name>
<dbReference type="OrthoDB" id="3552678at2759"/>
<accession>A0A9P7YXW0</accession>